<name>A0A9J6AR96_SOLCO</name>
<comment type="caution">
    <text evidence="1">The sequence shown here is derived from an EMBL/GenBank/DDBJ whole genome shotgun (WGS) entry which is preliminary data.</text>
</comment>
<dbReference type="EMBL" id="JACXVP010000002">
    <property type="protein sequence ID" value="KAG5626803.1"/>
    <property type="molecule type" value="Genomic_DNA"/>
</dbReference>
<protein>
    <submittedName>
        <fullName evidence="1">Uncharacterized protein</fullName>
    </submittedName>
</protein>
<organism evidence="1 2">
    <name type="scientific">Solanum commersonii</name>
    <name type="common">Commerson's wild potato</name>
    <name type="synonym">Commerson's nightshade</name>
    <dbReference type="NCBI Taxonomy" id="4109"/>
    <lineage>
        <taxon>Eukaryota</taxon>
        <taxon>Viridiplantae</taxon>
        <taxon>Streptophyta</taxon>
        <taxon>Embryophyta</taxon>
        <taxon>Tracheophyta</taxon>
        <taxon>Spermatophyta</taxon>
        <taxon>Magnoliopsida</taxon>
        <taxon>eudicotyledons</taxon>
        <taxon>Gunneridae</taxon>
        <taxon>Pentapetalae</taxon>
        <taxon>asterids</taxon>
        <taxon>lamiids</taxon>
        <taxon>Solanales</taxon>
        <taxon>Solanaceae</taxon>
        <taxon>Solanoideae</taxon>
        <taxon>Solaneae</taxon>
        <taxon>Solanum</taxon>
    </lineage>
</organism>
<accession>A0A9J6AR96</accession>
<gene>
    <name evidence="1" type="ORF">H5410_012021</name>
</gene>
<dbReference type="Proteomes" id="UP000824120">
    <property type="component" value="Chromosome 2"/>
</dbReference>
<dbReference type="AlphaFoldDB" id="A0A9J6AR96"/>
<dbReference type="OrthoDB" id="111931at2759"/>
<proteinExistence type="predicted"/>
<keyword evidence="2" id="KW-1185">Reference proteome</keyword>
<evidence type="ECO:0000313" key="2">
    <source>
        <dbReference type="Proteomes" id="UP000824120"/>
    </source>
</evidence>
<reference evidence="1 2" key="1">
    <citation type="submission" date="2020-09" db="EMBL/GenBank/DDBJ databases">
        <title>De no assembly of potato wild relative species, Solanum commersonii.</title>
        <authorList>
            <person name="Cho K."/>
        </authorList>
    </citation>
    <scope>NUCLEOTIDE SEQUENCE [LARGE SCALE GENOMIC DNA]</scope>
    <source>
        <strain evidence="1">LZ3.2</strain>
        <tissue evidence="1">Leaf</tissue>
    </source>
</reference>
<evidence type="ECO:0000313" key="1">
    <source>
        <dbReference type="EMBL" id="KAG5626803.1"/>
    </source>
</evidence>
<sequence>MAYLAIVFKVCFQNVFDASRVRSTNPILERANKSVSLVLASKISHVMVHPVEVDKQIENVTIIEGLLRGSRLHLLDQVDREEVQFQWSEACEESFRGEKEIDSDRGFGYGSCFGLCLNRENGKVIAYASGQLKSLHMCLLRKEFNLETKERGYLWVTARIEEGRRELAKMYLRLACTGVDSQSAEGGIEITSGRVIINMDSRRLWRKLIARIFHSSRVPRRCMRDSCLLVEWHEESIASLLLSVKLPTSES</sequence>